<reference evidence="2 3" key="1">
    <citation type="submission" date="2017-09" db="EMBL/GenBank/DDBJ databases">
        <authorList>
            <person name="Ehlers B."/>
            <person name="Leendertz F.H."/>
        </authorList>
    </citation>
    <scope>NUCLEOTIDE SEQUENCE [LARGE SCALE GENOMIC DNA]</scope>
    <source>
        <strain evidence="2 3">DSM 45537</strain>
    </source>
</reference>
<dbReference type="EMBL" id="OBEG01000001">
    <property type="protein sequence ID" value="SNY75758.1"/>
    <property type="molecule type" value="Genomic_DNA"/>
</dbReference>
<evidence type="ECO:0000256" key="1">
    <source>
        <dbReference type="SAM" id="MobiDB-lite"/>
    </source>
</evidence>
<evidence type="ECO:0000313" key="3">
    <source>
        <dbReference type="Proteomes" id="UP000219565"/>
    </source>
</evidence>
<sequence>MRALETVRLRLLADHEAQGSGNDIHTLVSILARPVIDISEEGRGTHYARFLEVVRTQPAVADRTRPEHGATTGRCVSSLPRSRQR</sequence>
<feature type="region of interest" description="Disordered" evidence="1">
    <location>
        <begin position="61"/>
        <end position="85"/>
    </location>
</feature>
<accession>A0A285KSY1</accession>
<gene>
    <name evidence="2" type="ORF">SAMN04244553_0564</name>
</gene>
<keyword evidence="3" id="KW-1185">Reference proteome</keyword>
<dbReference type="AlphaFoldDB" id="A0A285KSY1"/>
<protein>
    <submittedName>
        <fullName evidence="2">Uncharacterized protein</fullName>
    </submittedName>
</protein>
<proteinExistence type="predicted"/>
<dbReference type="Proteomes" id="UP000219565">
    <property type="component" value="Unassembled WGS sequence"/>
</dbReference>
<name>A0A285KSY1_9NOCA</name>
<evidence type="ECO:0000313" key="2">
    <source>
        <dbReference type="EMBL" id="SNY75758.1"/>
    </source>
</evidence>
<dbReference type="Gene3D" id="1.10.357.10">
    <property type="entry name" value="Tetracycline Repressor, domain 2"/>
    <property type="match status" value="1"/>
</dbReference>
<organism evidence="2 3">
    <name type="scientific">Nocardia amikacinitolerans</name>
    <dbReference type="NCBI Taxonomy" id="756689"/>
    <lineage>
        <taxon>Bacteria</taxon>
        <taxon>Bacillati</taxon>
        <taxon>Actinomycetota</taxon>
        <taxon>Actinomycetes</taxon>
        <taxon>Mycobacteriales</taxon>
        <taxon>Nocardiaceae</taxon>
        <taxon>Nocardia</taxon>
    </lineage>
</organism>